<evidence type="ECO:0000313" key="4">
    <source>
        <dbReference type="Proteomes" id="UP000286317"/>
    </source>
</evidence>
<name>A0A418ICB4_9STAP</name>
<gene>
    <name evidence="3" type="ORF">BU112_13010</name>
</gene>
<reference evidence="3 4" key="1">
    <citation type="journal article" date="2016" name="Front. Microbiol.">
        <title>Comprehensive Phylogenetic Analysis of Bovine Non-aureus Staphylococci Species Based on Whole-Genome Sequencing.</title>
        <authorList>
            <person name="Naushad S."/>
            <person name="Barkema H.W."/>
            <person name="Luby C."/>
            <person name="Condas L.A."/>
            <person name="Nobrega D.B."/>
            <person name="Carson D.A."/>
            <person name="De Buck J."/>
        </authorList>
    </citation>
    <scope>NUCLEOTIDE SEQUENCE [LARGE SCALE GENOMIC DNA]</scope>
    <source>
        <strain evidence="3 4">SNUC 4554</strain>
    </source>
</reference>
<proteinExistence type="predicted"/>
<dbReference type="RefSeq" id="WP_119605350.1">
    <property type="nucleotide sequence ID" value="NZ_QXUF01000128.1"/>
</dbReference>
<dbReference type="EMBL" id="QXUF01000128">
    <property type="protein sequence ID" value="RIM97215.1"/>
    <property type="molecule type" value="Genomic_DNA"/>
</dbReference>
<keyword evidence="2" id="KW-1133">Transmembrane helix</keyword>
<feature type="transmembrane region" description="Helical" evidence="2">
    <location>
        <begin position="261"/>
        <end position="290"/>
    </location>
</feature>
<evidence type="ECO:0000256" key="2">
    <source>
        <dbReference type="SAM" id="Phobius"/>
    </source>
</evidence>
<accession>A0A418ICB4</accession>
<feature type="transmembrane region" description="Helical" evidence="2">
    <location>
        <begin position="310"/>
        <end position="330"/>
    </location>
</feature>
<feature type="transmembrane region" description="Helical" evidence="2">
    <location>
        <begin position="219"/>
        <end position="240"/>
    </location>
</feature>
<keyword evidence="2" id="KW-0812">Transmembrane</keyword>
<feature type="compositionally biased region" description="Basic and acidic residues" evidence="1">
    <location>
        <begin position="355"/>
        <end position="369"/>
    </location>
</feature>
<dbReference type="AlphaFoldDB" id="A0A418ICB4"/>
<feature type="region of interest" description="Disordered" evidence="1">
    <location>
        <begin position="345"/>
        <end position="377"/>
    </location>
</feature>
<dbReference type="OrthoDB" id="8477132at2"/>
<organism evidence="3 4">
    <name type="scientific">Staphylococcus shinii</name>
    <dbReference type="NCBI Taxonomy" id="2912228"/>
    <lineage>
        <taxon>Bacteria</taxon>
        <taxon>Bacillati</taxon>
        <taxon>Bacillota</taxon>
        <taxon>Bacilli</taxon>
        <taxon>Bacillales</taxon>
        <taxon>Staphylococcaceae</taxon>
        <taxon>Staphylococcus</taxon>
    </lineage>
</organism>
<evidence type="ECO:0000313" key="3">
    <source>
        <dbReference type="EMBL" id="RIM97215.1"/>
    </source>
</evidence>
<protein>
    <recommendedName>
        <fullName evidence="5">5,10-methylene-tetrahydrofolate dehydrogenase</fullName>
    </recommendedName>
</protein>
<comment type="caution">
    <text evidence="3">The sequence shown here is derived from an EMBL/GenBank/DDBJ whole genome shotgun (WGS) entry which is preliminary data.</text>
</comment>
<sequence length="377" mass="43445">MKHIKVGLTVAPNMPEKLTNKFIDILPELLEKRISGVSFEFKVESNTVVGSAEYVDRCIDYAYKRKEKSELDYSICVTDLPSFSNNKSVISDVNFEKQTALISLPALGIYRLKRKLRSTIMDVIIDMYMNSEHKTSPLKKLSSIKVNEVTPQEKTTTNHRYVYSSTILGVLKIILGMTYANEPWKAIISFKKIIALGVATGTYISIFSTPWQLSLVYEWQRFILLMTLSLIGMIGWLVYAHNFWEFPSSTTEKKYRYLYNITTLLTMFCLFLLSYIILFLLLLTSIIFFVPDDLFKNWGNATESYSVSNYLRLSWFISSAGLLAGALGSVMEGENTMKEITYTSRQRGRKQRIQRQLEKEETSLKTEKQKKTHKIKT</sequence>
<feature type="transmembrane region" description="Helical" evidence="2">
    <location>
        <begin position="193"/>
        <end position="213"/>
    </location>
</feature>
<evidence type="ECO:0000256" key="1">
    <source>
        <dbReference type="SAM" id="MobiDB-lite"/>
    </source>
</evidence>
<evidence type="ECO:0008006" key="5">
    <source>
        <dbReference type="Google" id="ProtNLM"/>
    </source>
</evidence>
<keyword evidence="2" id="KW-0472">Membrane</keyword>
<keyword evidence="4" id="KW-1185">Reference proteome</keyword>
<dbReference type="Proteomes" id="UP000286317">
    <property type="component" value="Unassembled WGS sequence"/>
</dbReference>